<feature type="transmembrane region" description="Helical" evidence="11">
    <location>
        <begin position="328"/>
        <end position="349"/>
    </location>
</feature>
<evidence type="ECO:0000313" key="13">
    <source>
        <dbReference type="Proteomes" id="UP000515121"/>
    </source>
</evidence>
<keyword evidence="13" id="KW-1185">Reference proteome</keyword>
<feature type="transmembrane region" description="Helical" evidence="11">
    <location>
        <begin position="547"/>
        <end position="569"/>
    </location>
</feature>
<keyword evidence="8" id="KW-0560">Oxidoreductase</keyword>
<dbReference type="GO" id="GO:0004665">
    <property type="term" value="F:prephenate dehydrogenase (NADP+) activity"/>
    <property type="evidence" value="ECO:0007669"/>
    <property type="project" value="InterPro"/>
</dbReference>
<dbReference type="NCBIfam" id="NF001960">
    <property type="entry name" value="PRK00733.3-5"/>
    <property type="match status" value="1"/>
</dbReference>
<dbReference type="InterPro" id="IPR059064">
    <property type="entry name" value="TYRAAT2_C"/>
</dbReference>
<dbReference type="GeneID" id="111300831"/>
<dbReference type="PANTHER" id="PTHR31998">
    <property type="entry name" value="K(+)-INSENSITIVE PYROPHOSPHATE-ENERGIZED PROTON PUMP"/>
    <property type="match status" value="1"/>
</dbReference>
<dbReference type="Pfam" id="PF03030">
    <property type="entry name" value="H_PPase"/>
    <property type="match status" value="1"/>
</dbReference>
<dbReference type="Pfam" id="PF26213">
    <property type="entry name" value="TYRAAT1_C"/>
    <property type="match status" value="2"/>
</dbReference>
<dbReference type="HAMAP" id="MF_01129">
    <property type="entry name" value="PPase_energized_pump"/>
    <property type="match status" value="1"/>
</dbReference>
<dbReference type="InterPro" id="IPR003099">
    <property type="entry name" value="Prephen_DH"/>
</dbReference>
<feature type="transmembrane region" description="Helical" evidence="11">
    <location>
        <begin position="407"/>
        <end position="430"/>
    </location>
</feature>
<dbReference type="PROSITE" id="PS51176">
    <property type="entry name" value="PDH_ADH"/>
    <property type="match status" value="2"/>
</dbReference>
<dbReference type="InterPro" id="IPR046826">
    <property type="entry name" value="PDH_N"/>
</dbReference>
<keyword evidence="9" id="KW-0406">Ion transport</keyword>
<protein>
    <recommendedName>
        <fullName evidence="2">H(+)-exporting diphosphatase</fullName>
        <ecNumber evidence="2">7.1.3.1</ecNumber>
    </recommendedName>
</protein>
<keyword evidence="4 11" id="KW-0812">Transmembrane</keyword>
<feature type="transmembrane region" description="Helical" evidence="11">
    <location>
        <begin position="652"/>
        <end position="678"/>
    </location>
</feature>
<dbReference type="SUPFAM" id="SSF51735">
    <property type="entry name" value="NAD(P)-binding Rossmann-fold domains"/>
    <property type="match status" value="2"/>
</dbReference>
<keyword evidence="7 11" id="KW-1133">Transmembrane helix</keyword>
<evidence type="ECO:0000256" key="6">
    <source>
        <dbReference type="ARBA" id="ARBA00022967"/>
    </source>
</evidence>
<feature type="transmembrane region" description="Helical" evidence="11">
    <location>
        <begin position="13"/>
        <end position="33"/>
    </location>
</feature>
<proteinExistence type="inferred from homology"/>
<dbReference type="GO" id="GO:0070403">
    <property type="term" value="F:NAD+ binding"/>
    <property type="evidence" value="ECO:0007669"/>
    <property type="project" value="InterPro"/>
</dbReference>
<evidence type="ECO:0000259" key="12">
    <source>
        <dbReference type="PROSITE" id="PS51176"/>
    </source>
</evidence>
<feature type="transmembrane region" description="Helical" evidence="11">
    <location>
        <begin position="481"/>
        <end position="503"/>
    </location>
</feature>
<reference evidence="14" key="1">
    <citation type="submission" date="2025-08" db="UniProtKB">
        <authorList>
            <consortium name="RefSeq"/>
        </authorList>
    </citation>
    <scope>IDENTIFICATION</scope>
    <source>
        <tissue evidence="14">Fruit stalk</tissue>
    </source>
</reference>
<keyword evidence="3" id="KW-0813">Transport</keyword>
<evidence type="ECO:0000313" key="14">
    <source>
        <dbReference type="RefSeq" id="XP_022752175.1"/>
    </source>
</evidence>
<evidence type="ECO:0000256" key="1">
    <source>
        <dbReference type="ARBA" id="ARBA00004127"/>
    </source>
</evidence>
<evidence type="ECO:0000256" key="9">
    <source>
        <dbReference type="ARBA" id="ARBA00023065"/>
    </source>
</evidence>
<name>A0A6P5ZI90_DURZI</name>
<comment type="subcellular location">
    <subcellularLocation>
        <location evidence="1">Endomembrane system</location>
        <topology evidence="1">Multi-pass membrane protein</topology>
    </subcellularLocation>
</comment>
<evidence type="ECO:0000256" key="11">
    <source>
        <dbReference type="SAM" id="Phobius"/>
    </source>
</evidence>
<feature type="domain" description="Prephenate/arogenate dehydrogenase" evidence="12">
    <location>
        <begin position="936"/>
        <end position="1215"/>
    </location>
</feature>
<feature type="transmembrane region" description="Helical" evidence="11">
    <location>
        <begin position="575"/>
        <end position="593"/>
    </location>
</feature>
<evidence type="ECO:0000256" key="8">
    <source>
        <dbReference type="ARBA" id="ARBA00023002"/>
    </source>
</evidence>
<feature type="transmembrane region" description="Helical" evidence="11">
    <location>
        <begin position="369"/>
        <end position="387"/>
    </location>
</feature>
<feature type="transmembrane region" description="Helical" evidence="11">
    <location>
        <begin position="99"/>
        <end position="118"/>
    </location>
</feature>
<gene>
    <name evidence="14" type="primary">LOC111300831</name>
</gene>
<feature type="transmembrane region" description="Helical" evidence="11">
    <location>
        <begin position="138"/>
        <end position="165"/>
    </location>
</feature>
<dbReference type="Gene3D" id="3.40.50.720">
    <property type="entry name" value="NAD(P)-binding Rossmann-like Domain"/>
    <property type="match status" value="2"/>
</dbReference>
<dbReference type="InterPro" id="IPR004131">
    <property type="entry name" value="PPase-energised_H-pump"/>
</dbReference>
<evidence type="ECO:0000256" key="4">
    <source>
        <dbReference type="ARBA" id="ARBA00022692"/>
    </source>
</evidence>
<organism evidence="13 14">
    <name type="scientific">Durio zibethinus</name>
    <name type="common">Durian</name>
    <dbReference type="NCBI Taxonomy" id="66656"/>
    <lineage>
        <taxon>Eukaryota</taxon>
        <taxon>Viridiplantae</taxon>
        <taxon>Streptophyta</taxon>
        <taxon>Embryophyta</taxon>
        <taxon>Tracheophyta</taxon>
        <taxon>Spermatophyta</taxon>
        <taxon>Magnoliopsida</taxon>
        <taxon>eudicotyledons</taxon>
        <taxon>Gunneridae</taxon>
        <taxon>Pentapetalae</taxon>
        <taxon>rosids</taxon>
        <taxon>malvids</taxon>
        <taxon>Malvales</taxon>
        <taxon>Malvaceae</taxon>
        <taxon>Helicteroideae</taxon>
        <taxon>Durio</taxon>
    </lineage>
</organism>
<keyword evidence="5" id="KW-0460">Magnesium</keyword>
<dbReference type="GO" id="GO:0012505">
    <property type="term" value="C:endomembrane system"/>
    <property type="evidence" value="ECO:0007669"/>
    <property type="project" value="UniProtKB-SubCell"/>
</dbReference>
<dbReference type="Pfam" id="PF02153">
    <property type="entry name" value="PDH_N"/>
    <property type="match status" value="2"/>
</dbReference>
<dbReference type="EC" id="7.1.3.1" evidence="2"/>
<dbReference type="GO" id="GO:0004427">
    <property type="term" value="F:inorganic diphosphate phosphatase activity"/>
    <property type="evidence" value="ECO:0007669"/>
    <property type="project" value="InterPro"/>
</dbReference>
<feature type="transmembrane region" description="Helical" evidence="11">
    <location>
        <begin position="186"/>
        <end position="213"/>
    </location>
</feature>
<keyword evidence="6" id="KW-1278">Translocase</keyword>
<feature type="transmembrane region" description="Helical" evidence="11">
    <location>
        <begin position="451"/>
        <end position="475"/>
    </location>
</feature>
<evidence type="ECO:0000256" key="10">
    <source>
        <dbReference type="ARBA" id="ARBA00023136"/>
    </source>
</evidence>
<dbReference type="NCBIfam" id="TIGR01104">
    <property type="entry name" value="V_PPase"/>
    <property type="match status" value="1"/>
</dbReference>
<dbReference type="RefSeq" id="XP_022752175.1">
    <property type="nucleotide sequence ID" value="XM_022896440.1"/>
</dbReference>
<feature type="domain" description="Prephenate/arogenate dehydrogenase" evidence="12">
    <location>
        <begin position="1250"/>
        <end position="1529"/>
    </location>
</feature>
<dbReference type="GO" id="GO:0009678">
    <property type="term" value="F:diphosphate hydrolysis-driven proton transmembrane transporter activity"/>
    <property type="evidence" value="ECO:0007669"/>
    <property type="project" value="UniProtKB-EC"/>
</dbReference>
<dbReference type="OrthoDB" id="2414662at2759"/>
<dbReference type="GO" id="GO:0016020">
    <property type="term" value="C:membrane"/>
    <property type="evidence" value="ECO:0007669"/>
    <property type="project" value="InterPro"/>
</dbReference>
<dbReference type="GO" id="GO:0008977">
    <property type="term" value="F:prephenate dehydrogenase (NAD+) activity"/>
    <property type="evidence" value="ECO:0007669"/>
    <property type="project" value="InterPro"/>
</dbReference>
<dbReference type="Proteomes" id="UP000515121">
    <property type="component" value="Unplaced"/>
</dbReference>
<accession>A0A6P5ZI90</accession>
<evidence type="ECO:0000256" key="3">
    <source>
        <dbReference type="ARBA" id="ARBA00022448"/>
    </source>
</evidence>
<keyword evidence="10 11" id="KW-0472">Membrane</keyword>
<dbReference type="InterPro" id="IPR036291">
    <property type="entry name" value="NAD(P)-bd_dom_sf"/>
</dbReference>
<dbReference type="KEGG" id="dzi:111300831"/>
<dbReference type="GO" id="GO:0006571">
    <property type="term" value="P:tyrosine biosynthetic process"/>
    <property type="evidence" value="ECO:0007669"/>
    <property type="project" value="InterPro"/>
</dbReference>
<sequence>MGASILPDLGAEILIPVCAVIGIAFSLVQWVLVSKVKLSPGRDLGSSGNNGAGGKNGYADYLIEEEEGLNDHNVVLKCAEIQSAISEGATSFLFTEYQYVGIFMVAFAILIFLFLGSVEGFSTKSQPCTYDQSKMCKPALATAAFSTISFLLGAVTSVVSGFLGMKIATYANARTTLEARKGVGKAFITAFRSGAVMGFLLAANGLLVLFIAINLFKLYYGDDWGGLFEAITGYGLGGSSMALFGRVGGGIYTKAADVGADLVGKVERNIPEDDPRNPAVIADNVGDNVGDIAGMGSDLFGSYAESSCAALVVASISSFGINHELTPMLYPLIISSVGIIVCLITTLFATDFFEIKAVKEIEPSLKRQLIISTVLMTVGIGIVSWIALPSSFTIFNFGEQKAVKNWQLFLCVAVGLWAGLIIGFVTEYYTSNAYSPVQDVADSCRTGAATNVIFGLALGYKSCIIPIFAIAGSIFVSFSFAAMYGIAVAALGMLSTIATGLAIDAYGPISDNAGGIAEMAGMNHRIRERTDALDAAGNTTAAIGKGFAIGSAALVSLALFGAFVSRAAISTVDVLTPKVFIGLLVGAMLPYWFSAMTMKSVGSAALKMVEEVRRQFNTIPGLMEGSAKPDYATCVKISTDASIKEMIPPGALVMLTPLVVGIFFGVETLSGVLAGSLVSGVQIAISASNTGGAWDNAKKYIEAGASEHARALGPKGSDAHKAAVIGDTIGDPLKDTSGPSLNILIKLMAVESLVFAPFFATHGGLLFKIFVKSAVKIFPSKGLTMTLMYDELMIMVNLENSIILDYNDKAWIIEHRRKKGAFLIRNYFPFLKTQEAKTSLRPLSPPIAIFGSKPQFLSAKLAMVSLPSLHQSPLKPSLVLLSSSSPSSPPFLQSLSFPSTTKRLPLRSSKPLHVKCSSTTPTSEPDPHLIRPVCILKIAIIGFGNYGQFLAKTLVSQGHKVLAHSRSDYSHIAKKLGVSFFLNPHDLCEQHPEVILFCTSIISTEQVLKTLPLQRLKRSTLFVDVLSVKEFAKNLLLEVLPRDFDIICSHPMFGPQSAKQSWKDLFFVYEKVRIGNESSRVQRCEDFLGIFQCEGCKMVEMSCTEHDRFAAGSQFMTHTVGRVLDMLGLESTPINTKGYETLLDLVENTCGDSFDLYYGLFLYNRSALEMLERLDLAFDALRNELFGRLHRVVRKQLFENGGKGKSLQDISHQNGAALASSSNALRSRDVVVPYEFKGKMSESFDESSKLKLAIVGFGNFGQFLAKTLTHQGHSVLAYSRSDYSDVARKLGVSFFSDANDLCEEHPEVILLCTSILSTEKVLKSLPLQRLKRSTLFVDVLSVKEFPKNLFLQHLPSDFDILCTHPMFGPESGKNGWNGLPFVFDKVRIGSDERRVARCNSFLDAFAREGCRMVEMTCVEHDWHAAGSQFITHTMGRVLEKLELESTPINTKGYETLLKLVENTAGDSFELYYGLFMYNVNAMEQLERMDFAFESLKKQLFGRLHGVLRKELFGNSEKYEVLQEKSHEQNGAAFSSSPGSVKIS</sequence>
<evidence type="ECO:0000256" key="2">
    <source>
        <dbReference type="ARBA" id="ARBA00013242"/>
    </source>
</evidence>
<evidence type="ECO:0000256" key="5">
    <source>
        <dbReference type="ARBA" id="ARBA00022842"/>
    </source>
</evidence>
<evidence type="ECO:0000256" key="7">
    <source>
        <dbReference type="ARBA" id="ARBA00022989"/>
    </source>
</evidence>